<dbReference type="Pfam" id="PF25601">
    <property type="entry name" value="AAA_lid_14"/>
    <property type="match status" value="1"/>
</dbReference>
<dbReference type="InterPro" id="IPR002078">
    <property type="entry name" value="Sigma_54_int"/>
</dbReference>
<dbReference type="FunFam" id="3.40.50.300:FF:000006">
    <property type="entry name" value="DNA-binding transcriptional regulator NtrC"/>
    <property type="match status" value="1"/>
</dbReference>
<evidence type="ECO:0000256" key="6">
    <source>
        <dbReference type="ARBA" id="ARBA00023163"/>
    </source>
</evidence>
<keyword evidence="8" id="KW-0472">Membrane</keyword>
<dbReference type="InterPro" id="IPR002197">
    <property type="entry name" value="HTH_Fis"/>
</dbReference>
<dbReference type="OrthoDB" id="9807827at2"/>
<feature type="transmembrane region" description="Helical" evidence="8">
    <location>
        <begin position="381"/>
        <end position="403"/>
    </location>
</feature>
<dbReference type="InterPro" id="IPR009057">
    <property type="entry name" value="Homeodomain-like_sf"/>
</dbReference>
<keyword evidence="6" id="KW-0804">Transcription</keyword>
<evidence type="ECO:0000256" key="8">
    <source>
        <dbReference type="SAM" id="Phobius"/>
    </source>
</evidence>
<dbReference type="PROSITE" id="PS00675">
    <property type="entry name" value="SIGMA54_INTERACT_1"/>
    <property type="match status" value="1"/>
</dbReference>
<feature type="transmembrane region" description="Helical" evidence="8">
    <location>
        <begin position="348"/>
        <end position="369"/>
    </location>
</feature>
<keyword evidence="7" id="KW-0175">Coiled coil</keyword>
<dbReference type="CDD" id="cd00009">
    <property type="entry name" value="AAA"/>
    <property type="match status" value="1"/>
</dbReference>
<dbReference type="GO" id="GO:0006355">
    <property type="term" value="P:regulation of DNA-templated transcription"/>
    <property type="evidence" value="ECO:0007669"/>
    <property type="project" value="InterPro"/>
</dbReference>
<feature type="domain" description="Sigma-54 factor interaction" evidence="9">
    <location>
        <begin position="688"/>
        <end position="917"/>
    </location>
</feature>
<dbReference type="FunFam" id="1.10.8.60:FF:000014">
    <property type="entry name" value="DNA-binding transcriptional regulator NtrC"/>
    <property type="match status" value="1"/>
</dbReference>
<dbReference type="Gene3D" id="3.40.50.300">
    <property type="entry name" value="P-loop containing nucleotide triphosphate hydrolases"/>
    <property type="match status" value="1"/>
</dbReference>
<evidence type="ECO:0000259" key="9">
    <source>
        <dbReference type="PROSITE" id="PS50045"/>
    </source>
</evidence>
<reference evidence="10 11" key="1">
    <citation type="submission" date="2019-02" db="EMBL/GenBank/DDBJ databases">
        <title>Deep-cultivation of Planctomycetes and their phenomic and genomic characterization uncovers novel biology.</title>
        <authorList>
            <person name="Wiegand S."/>
            <person name="Jogler M."/>
            <person name="Boedeker C."/>
            <person name="Pinto D."/>
            <person name="Vollmers J."/>
            <person name="Rivas-Marin E."/>
            <person name="Kohn T."/>
            <person name="Peeters S.H."/>
            <person name="Heuer A."/>
            <person name="Rast P."/>
            <person name="Oberbeckmann S."/>
            <person name="Bunk B."/>
            <person name="Jeske O."/>
            <person name="Meyerdierks A."/>
            <person name="Storesund J.E."/>
            <person name="Kallscheuer N."/>
            <person name="Luecker S."/>
            <person name="Lage O.M."/>
            <person name="Pohl T."/>
            <person name="Merkel B.J."/>
            <person name="Hornburger P."/>
            <person name="Mueller R.-W."/>
            <person name="Bruemmer F."/>
            <person name="Labrenz M."/>
            <person name="Spormann A.M."/>
            <person name="Op den Camp H."/>
            <person name="Overmann J."/>
            <person name="Amann R."/>
            <person name="Jetten M.S.M."/>
            <person name="Mascher T."/>
            <person name="Medema M.H."/>
            <person name="Devos D.P."/>
            <person name="Kaster A.-K."/>
            <person name="Ovreas L."/>
            <person name="Rohde M."/>
            <person name="Galperin M.Y."/>
            <person name="Jogler C."/>
        </authorList>
    </citation>
    <scope>NUCLEOTIDE SEQUENCE [LARGE SCALE GENOMIC DNA]</scope>
    <source>
        <strain evidence="10 11">Pan44</strain>
    </source>
</reference>
<dbReference type="PROSITE" id="PS00688">
    <property type="entry name" value="SIGMA54_INTERACT_3"/>
    <property type="match status" value="1"/>
</dbReference>
<dbReference type="InterPro" id="IPR025662">
    <property type="entry name" value="Sigma_54_int_dom_ATP-bd_1"/>
</dbReference>
<dbReference type="Pfam" id="PF00158">
    <property type="entry name" value="Sigma54_activat"/>
    <property type="match status" value="1"/>
</dbReference>
<dbReference type="InterPro" id="IPR027417">
    <property type="entry name" value="P-loop_NTPase"/>
</dbReference>
<dbReference type="PANTHER" id="PTHR32071:SF57">
    <property type="entry name" value="C4-DICARBOXYLATE TRANSPORT TRANSCRIPTIONAL REGULATORY PROTEIN DCTD"/>
    <property type="match status" value="1"/>
</dbReference>
<dbReference type="PROSITE" id="PS50045">
    <property type="entry name" value="SIGMA54_INTERACT_4"/>
    <property type="match status" value="1"/>
</dbReference>
<dbReference type="InterPro" id="IPR029016">
    <property type="entry name" value="GAF-like_dom_sf"/>
</dbReference>
<feature type="transmembrane region" description="Helical" evidence="8">
    <location>
        <begin position="307"/>
        <end position="328"/>
    </location>
</feature>
<dbReference type="Gene3D" id="1.10.8.60">
    <property type="match status" value="1"/>
</dbReference>
<dbReference type="InterPro" id="IPR025944">
    <property type="entry name" value="Sigma_54_int_dom_CS"/>
</dbReference>
<dbReference type="InParanoid" id="A0A517SAV3"/>
<keyword evidence="1" id="KW-0547">Nucleotide-binding</keyword>
<dbReference type="GO" id="GO:0043565">
    <property type="term" value="F:sequence-specific DNA binding"/>
    <property type="evidence" value="ECO:0007669"/>
    <property type="project" value="InterPro"/>
</dbReference>
<dbReference type="GO" id="GO:0005524">
    <property type="term" value="F:ATP binding"/>
    <property type="evidence" value="ECO:0007669"/>
    <property type="project" value="UniProtKB-KW"/>
</dbReference>
<sequence length="1014" mass="112167">MSPNLRKDQLVLTCVSALCGLFSLFALWYVASSPDLPVRCVLSEESVAELGLPIRYGPREDDFDGKVLPVPGDRLVSLGGRSIRSFVDYTYVLADLRSRVSSQYGRLNNYASPADLTPDSTYRFVEIENGTRFVHAVFRSHVDGTLHVGWLKVLPQPLTPLAWSVLWLLLQFPIVVLTGLTYWKRPDDQAVKLFFMVSSLALVAYTGGNHWWVLASSPLLTLSFTSAAVLFPAVLLHFFLVYPAPDSQRGSSAVIPLVVYPVPVAAMCSAILCMVMARLLSSDWGPGVLQRGLQGYLSSGSSGLMEILRTGVFGYIGVAAVYFVVSMARLIRSYVGARNPLERAQVQWILWAGIGSSIAICYTLWLAYFRTDDFAFGAARAPMMAASGLFMVAYAVGIARYKLMLVDQVLSRGMWYYVLSVGLTITFGLSIAGVAIAALWREGSGFNDPLPMVFVLTASVLASNWLRDRLQRSIDLRFFREKYPLDKALQRINRSITNVLERRVVADNLLTSCCEALRVDRGALYLVEDDRQRFRLSTVIGRFNLPLQFSEDDSVLQLLMEEVAVQRVPSGASPIQDWLRAHSAEFIQGLESEGQLVGVVVLGAKSNGAAYTGEDVTFITAIGRVTGVALHCAKVHADINRLNEDVQQQARHIAEQERRIAFLQAELSHHVTDPQADGDLTEFRREAIKGTSPAIQGVLETVRKVAASEASVLLRGESGTGKELLARAIHENSPRADGPLVSVHCASLSPTLLESELFGHVKGAFTDARDARVGRFQLAEGGTLFLDEIGDISLETQIKLLRVLQERIIEPVGGSQSIPVDVRVVAATHQNLERLIAEGKFREDLYYRLNVVTITLPPLRERREDLFELALHFLRRAGERTGRRVTSIDETAMRRLTEYNWPGNIRELQNIIERAVVLAEGASLTVAELPAEMREPSTPLLGRRSEEADRPRRRALTVDVLAAPRRILVSGSSDEKSMLEDALQRANGNKADAARLLGMPRSTYYSKLKKHGLD</sequence>
<dbReference type="InterPro" id="IPR003018">
    <property type="entry name" value="GAF"/>
</dbReference>
<accession>A0A517SAV3</accession>
<feature type="transmembrane region" description="Helical" evidence="8">
    <location>
        <begin position="190"/>
        <end position="207"/>
    </location>
</feature>
<feature type="transmembrane region" description="Helical" evidence="8">
    <location>
        <begin position="161"/>
        <end position="183"/>
    </location>
</feature>
<dbReference type="Proteomes" id="UP000315700">
    <property type="component" value="Chromosome"/>
</dbReference>
<dbReference type="PANTHER" id="PTHR32071">
    <property type="entry name" value="TRANSCRIPTIONAL REGULATORY PROTEIN"/>
    <property type="match status" value="1"/>
</dbReference>
<dbReference type="SUPFAM" id="SSF46689">
    <property type="entry name" value="Homeodomain-like"/>
    <property type="match status" value="1"/>
</dbReference>
<dbReference type="AlphaFoldDB" id="A0A517SAV3"/>
<keyword evidence="11" id="KW-1185">Reference proteome</keyword>
<protein>
    <submittedName>
        <fullName evidence="10">Transcriptional regulatory protein ZraR</fullName>
    </submittedName>
</protein>
<dbReference type="InterPro" id="IPR003593">
    <property type="entry name" value="AAA+_ATPase"/>
</dbReference>
<keyword evidence="5" id="KW-0010">Activator</keyword>
<keyword evidence="8" id="KW-0812">Transmembrane</keyword>
<gene>
    <name evidence="10" type="primary">zraR_4</name>
    <name evidence="10" type="ORF">Pan44_12840</name>
</gene>
<dbReference type="RefSeq" id="WP_145028338.1">
    <property type="nucleotide sequence ID" value="NZ_CP036271.1"/>
</dbReference>
<keyword evidence="8" id="KW-1133">Transmembrane helix</keyword>
<keyword evidence="4" id="KW-0238">DNA-binding</keyword>
<evidence type="ECO:0000313" key="10">
    <source>
        <dbReference type="EMBL" id="QDT53268.1"/>
    </source>
</evidence>
<dbReference type="InterPro" id="IPR058031">
    <property type="entry name" value="AAA_lid_NorR"/>
</dbReference>
<dbReference type="Gene3D" id="3.30.450.40">
    <property type="match status" value="1"/>
</dbReference>
<evidence type="ECO:0000256" key="3">
    <source>
        <dbReference type="ARBA" id="ARBA00023015"/>
    </source>
</evidence>
<keyword evidence="2" id="KW-0067">ATP-binding</keyword>
<organism evidence="10 11">
    <name type="scientific">Caulifigura coniformis</name>
    <dbReference type="NCBI Taxonomy" id="2527983"/>
    <lineage>
        <taxon>Bacteria</taxon>
        <taxon>Pseudomonadati</taxon>
        <taxon>Planctomycetota</taxon>
        <taxon>Planctomycetia</taxon>
        <taxon>Planctomycetales</taxon>
        <taxon>Planctomycetaceae</taxon>
        <taxon>Caulifigura</taxon>
    </lineage>
</organism>
<name>A0A517SAV3_9PLAN</name>
<dbReference type="Pfam" id="PF13492">
    <property type="entry name" value="GAF_3"/>
    <property type="match status" value="1"/>
</dbReference>
<evidence type="ECO:0000256" key="1">
    <source>
        <dbReference type="ARBA" id="ARBA00022741"/>
    </source>
</evidence>
<dbReference type="InterPro" id="IPR025943">
    <property type="entry name" value="Sigma_54_int_dom_ATP-bd_2"/>
</dbReference>
<evidence type="ECO:0000256" key="5">
    <source>
        <dbReference type="ARBA" id="ARBA00023159"/>
    </source>
</evidence>
<dbReference type="Pfam" id="PF02954">
    <property type="entry name" value="HTH_8"/>
    <property type="match status" value="1"/>
</dbReference>
<evidence type="ECO:0000256" key="7">
    <source>
        <dbReference type="SAM" id="Coils"/>
    </source>
</evidence>
<evidence type="ECO:0000313" key="11">
    <source>
        <dbReference type="Proteomes" id="UP000315700"/>
    </source>
</evidence>
<dbReference type="EMBL" id="CP036271">
    <property type="protein sequence ID" value="QDT53268.1"/>
    <property type="molecule type" value="Genomic_DNA"/>
</dbReference>
<feature type="transmembrane region" description="Helical" evidence="8">
    <location>
        <begin position="219"/>
        <end position="242"/>
    </location>
</feature>
<dbReference type="SUPFAM" id="SSF55781">
    <property type="entry name" value="GAF domain-like"/>
    <property type="match status" value="1"/>
</dbReference>
<dbReference type="KEGG" id="ccos:Pan44_12840"/>
<keyword evidence="3" id="KW-0805">Transcription regulation</keyword>
<dbReference type="PROSITE" id="PS00676">
    <property type="entry name" value="SIGMA54_INTERACT_2"/>
    <property type="match status" value="1"/>
</dbReference>
<dbReference type="Gene3D" id="1.10.10.60">
    <property type="entry name" value="Homeodomain-like"/>
    <property type="match status" value="1"/>
</dbReference>
<dbReference type="SMART" id="SM00382">
    <property type="entry name" value="AAA"/>
    <property type="match status" value="1"/>
</dbReference>
<feature type="coiled-coil region" evidence="7">
    <location>
        <begin position="639"/>
        <end position="666"/>
    </location>
</feature>
<feature type="transmembrane region" description="Helical" evidence="8">
    <location>
        <begin position="254"/>
        <end position="277"/>
    </location>
</feature>
<dbReference type="SUPFAM" id="SSF52540">
    <property type="entry name" value="P-loop containing nucleoside triphosphate hydrolases"/>
    <property type="match status" value="1"/>
</dbReference>
<evidence type="ECO:0000256" key="4">
    <source>
        <dbReference type="ARBA" id="ARBA00023125"/>
    </source>
</evidence>
<proteinExistence type="predicted"/>
<evidence type="ECO:0000256" key="2">
    <source>
        <dbReference type="ARBA" id="ARBA00022840"/>
    </source>
</evidence>
<dbReference type="PRINTS" id="PR01590">
    <property type="entry name" value="HTHFIS"/>
</dbReference>
<feature type="transmembrane region" description="Helical" evidence="8">
    <location>
        <begin position="415"/>
        <end position="438"/>
    </location>
</feature>